<organism evidence="1 2">
    <name type="scientific">Linnemannia gamsii</name>
    <dbReference type="NCBI Taxonomy" id="64522"/>
    <lineage>
        <taxon>Eukaryota</taxon>
        <taxon>Fungi</taxon>
        <taxon>Fungi incertae sedis</taxon>
        <taxon>Mucoromycota</taxon>
        <taxon>Mortierellomycotina</taxon>
        <taxon>Mortierellomycetes</taxon>
        <taxon>Mortierellales</taxon>
        <taxon>Mortierellaceae</taxon>
        <taxon>Linnemannia</taxon>
    </lineage>
</organism>
<gene>
    <name evidence="1" type="ORF">BGZ97_008955</name>
</gene>
<comment type="caution">
    <text evidence="1">The sequence shown here is derived from an EMBL/GenBank/DDBJ whole genome shotgun (WGS) entry which is preliminary data.</text>
</comment>
<proteinExistence type="predicted"/>
<protein>
    <submittedName>
        <fullName evidence="1">Uncharacterized protein</fullName>
    </submittedName>
</protein>
<reference evidence="1" key="1">
    <citation type="journal article" date="2020" name="Fungal Divers.">
        <title>Resolving the Mortierellaceae phylogeny through synthesis of multi-gene phylogenetics and phylogenomics.</title>
        <authorList>
            <person name="Vandepol N."/>
            <person name="Liber J."/>
            <person name="Desiro A."/>
            <person name="Na H."/>
            <person name="Kennedy M."/>
            <person name="Barry K."/>
            <person name="Grigoriev I.V."/>
            <person name="Miller A.N."/>
            <person name="O'Donnell K."/>
            <person name="Stajich J.E."/>
            <person name="Bonito G."/>
        </authorList>
    </citation>
    <scope>NUCLEOTIDE SEQUENCE</scope>
    <source>
        <strain evidence="1">NVP60</strain>
    </source>
</reference>
<accession>A0A9P6QLH1</accession>
<evidence type="ECO:0000313" key="1">
    <source>
        <dbReference type="EMBL" id="KAG0282511.1"/>
    </source>
</evidence>
<dbReference type="Proteomes" id="UP000823405">
    <property type="component" value="Unassembled WGS sequence"/>
</dbReference>
<keyword evidence="2" id="KW-1185">Reference proteome</keyword>
<name>A0A9P6QLH1_9FUNG</name>
<dbReference type="AlphaFoldDB" id="A0A9P6QLH1"/>
<dbReference type="EMBL" id="JAAAIN010004189">
    <property type="protein sequence ID" value="KAG0282511.1"/>
    <property type="molecule type" value="Genomic_DNA"/>
</dbReference>
<sequence>MSSTGSIITAFGKGTIWITFYDNLQNPVDKQAVYGVKNGAYKWSVNPIRTGISKYAFSVENKGFLSLEVDFEGNNHDLTAGANTIVFDFWNRKTYTPSKTDAPQDQHLGGVALLSQP</sequence>
<evidence type="ECO:0000313" key="2">
    <source>
        <dbReference type="Proteomes" id="UP000823405"/>
    </source>
</evidence>
<dbReference type="OrthoDB" id="2351712at2759"/>